<keyword evidence="4" id="KW-1185">Reference proteome</keyword>
<protein>
    <submittedName>
        <fullName evidence="3">Aldolase</fullName>
    </submittedName>
</protein>
<dbReference type="Proteomes" id="UP000824504">
    <property type="component" value="Chromosome"/>
</dbReference>
<feature type="domain" description="HpcH/HpaI aldolase/citrate lyase" evidence="2">
    <location>
        <begin position="26"/>
        <end position="250"/>
    </location>
</feature>
<sequence length="275" mass="28438">MDHSHGTVARTVARLRDTWAGGDGAYGIWSSIPDASVAELVAASEADYVCIDLQHGVTTFSELPVLAQVMRGAGRAPIVRVPWKDGAEIMRALDCGAAGVVVPMVSTAEEAASAVAACRFPPHGVRSWGPMFGYVRSDGAPSPAEQDSTALCLVMIETAEGVANLDAIVATPGLDGVYIGPNDLALACGLGRRTYRDSEEVAALIQRVVDACRQRGIAVGLHCSDPAMGEDWVERGVSMVTIAQDTGLLQQAVGAAVRAARGGEAGAVPTGPAPY</sequence>
<name>A0ABX8SEE7_9ACTN</name>
<dbReference type="InterPro" id="IPR005000">
    <property type="entry name" value="Aldolase/citrate-lyase_domain"/>
</dbReference>
<accession>A0ABX8SEE7</accession>
<dbReference type="PANTHER" id="PTHR30502">
    <property type="entry name" value="2-KETO-3-DEOXY-L-RHAMNONATE ALDOLASE"/>
    <property type="match status" value="1"/>
</dbReference>
<reference evidence="3 4" key="1">
    <citation type="submission" date="2021-07" db="EMBL/GenBank/DDBJ databases">
        <title>complete genome sequencing of Tessaracoccus sp.J1M15.</title>
        <authorList>
            <person name="Bae J.-W."/>
            <person name="Kim D.-y."/>
        </authorList>
    </citation>
    <scope>NUCLEOTIDE SEQUENCE [LARGE SCALE GENOMIC DNA]</scope>
    <source>
        <strain evidence="3 4">J1M15</strain>
    </source>
</reference>
<gene>
    <name evidence="3" type="ORF">KDB89_08215</name>
</gene>
<proteinExistence type="predicted"/>
<evidence type="ECO:0000313" key="3">
    <source>
        <dbReference type="EMBL" id="QXT61782.1"/>
    </source>
</evidence>
<keyword evidence="1" id="KW-0479">Metal-binding</keyword>
<dbReference type="EMBL" id="CP079216">
    <property type="protein sequence ID" value="QXT61782.1"/>
    <property type="molecule type" value="Genomic_DNA"/>
</dbReference>
<organism evidence="3 4">
    <name type="scientific">Tessaracoccus palaemonis</name>
    <dbReference type="NCBI Taxonomy" id="2829499"/>
    <lineage>
        <taxon>Bacteria</taxon>
        <taxon>Bacillati</taxon>
        <taxon>Actinomycetota</taxon>
        <taxon>Actinomycetes</taxon>
        <taxon>Propionibacteriales</taxon>
        <taxon>Propionibacteriaceae</taxon>
        <taxon>Tessaracoccus</taxon>
    </lineage>
</organism>
<evidence type="ECO:0000256" key="1">
    <source>
        <dbReference type="ARBA" id="ARBA00022723"/>
    </source>
</evidence>
<evidence type="ECO:0000313" key="4">
    <source>
        <dbReference type="Proteomes" id="UP000824504"/>
    </source>
</evidence>
<evidence type="ECO:0000259" key="2">
    <source>
        <dbReference type="Pfam" id="PF03328"/>
    </source>
</evidence>
<dbReference type="PANTHER" id="PTHR30502:SF0">
    <property type="entry name" value="PHOSPHOENOLPYRUVATE CARBOXYLASE FAMILY PROTEIN"/>
    <property type="match status" value="1"/>
</dbReference>
<dbReference type="Pfam" id="PF03328">
    <property type="entry name" value="HpcH_HpaI"/>
    <property type="match status" value="1"/>
</dbReference>
<dbReference type="RefSeq" id="WP_219080042.1">
    <property type="nucleotide sequence ID" value="NZ_CP079216.1"/>
</dbReference>
<dbReference type="InterPro" id="IPR050251">
    <property type="entry name" value="HpcH-HpaI_aldolase"/>
</dbReference>